<organism evidence="2 3">
    <name type="scientific">Viridibacillus arvi</name>
    <dbReference type="NCBI Taxonomy" id="263475"/>
    <lineage>
        <taxon>Bacteria</taxon>
        <taxon>Bacillati</taxon>
        <taxon>Bacillota</taxon>
        <taxon>Bacilli</taxon>
        <taxon>Bacillales</taxon>
        <taxon>Caryophanaceae</taxon>
        <taxon>Viridibacillus</taxon>
    </lineage>
</organism>
<name>A0A0M0LL09_9BACL</name>
<keyword evidence="3" id="KW-1185">Reference proteome</keyword>
<dbReference type="InterPro" id="IPR016024">
    <property type="entry name" value="ARM-type_fold"/>
</dbReference>
<evidence type="ECO:0000313" key="3">
    <source>
        <dbReference type="Proteomes" id="UP000036867"/>
    </source>
</evidence>
<dbReference type="STRING" id="263475.AMD00_04810"/>
<feature type="domain" description="DUF2019" evidence="1">
    <location>
        <begin position="30"/>
        <end position="94"/>
    </location>
</feature>
<dbReference type="EMBL" id="LILB01000001">
    <property type="protein sequence ID" value="KOO51765.1"/>
    <property type="molecule type" value="Genomic_DNA"/>
</dbReference>
<comment type="caution">
    <text evidence="2">The sequence shown here is derived from an EMBL/GenBank/DDBJ whole genome shotgun (WGS) entry which is preliminary data.</text>
</comment>
<protein>
    <recommendedName>
        <fullName evidence="1">DUF2019 domain-containing protein</fullName>
    </recommendedName>
</protein>
<dbReference type="Pfam" id="PF09450">
    <property type="entry name" value="DUF2019"/>
    <property type="match status" value="1"/>
</dbReference>
<dbReference type="InterPro" id="IPR018568">
    <property type="entry name" value="DUF2019"/>
</dbReference>
<dbReference type="InterPro" id="IPR042236">
    <property type="entry name" value="PI3K_accessory_sf"/>
</dbReference>
<dbReference type="SUPFAM" id="SSF48371">
    <property type="entry name" value="ARM repeat"/>
    <property type="match status" value="1"/>
</dbReference>
<dbReference type="RefSeq" id="WP_053415928.1">
    <property type="nucleotide sequence ID" value="NZ_LILB01000001.1"/>
</dbReference>
<reference evidence="3" key="1">
    <citation type="submission" date="2015-08" db="EMBL/GenBank/DDBJ databases">
        <title>Fjat-10028 dsm 16317.</title>
        <authorList>
            <person name="Liu B."/>
            <person name="Wang J."/>
            <person name="Zhu Y."/>
            <person name="Liu G."/>
            <person name="Chen Q."/>
            <person name="Chen Z."/>
            <person name="Lan J."/>
            <person name="Che J."/>
            <person name="Ge C."/>
            <person name="Shi H."/>
            <person name="Pan Z."/>
            <person name="Liu X."/>
        </authorList>
    </citation>
    <scope>NUCLEOTIDE SEQUENCE [LARGE SCALE GENOMIC DNA]</scope>
    <source>
        <strain evidence="3">DSM 16317</strain>
    </source>
</reference>
<dbReference type="Proteomes" id="UP000036867">
    <property type="component" value="Unassembled WGS sequence"/>
</dbReference>
<dbReference type="OrthoDB" id="2968101at2"/>
<proteinExistence type="predicted"/>
<evidence type="ECO:0000259" key="1">
    <source>
        <dbReference type="Pfam" id="PF09450"/>
    </source>
</evidence>
<sequence length="117" mass="13685">MELEKIIKNCIESAIEYGVSAYEVVVNSRKTNKLYDKQYKNFKFLKKHPNGVEALFHLLEHPNLYVRYTSAIHLLSVNEKEAKEVILAVASLSESLNFDSYYLLEEWDNGNLKEYYS</sequence>
<dbReference type="GeneID" id="301135423"/>
<evidence type="ECO:0000313" key="2">
    <source>
        <dbReference type="EMBL" id="KOO51765.1"/>
    </source>
</evidence>
<dbReference type="Gene3D" id="1.25.40.70">
    <property type="entry name" value="Phosphatidylinositol 3-kinase, accessory domain (PIK)"/>
    <property type="match status" value="1"/>
</dbReference>
<dbReference type="AlphaFoldDB" id="A0A0M0LL09"/>
<gene>
    <name evidence="2" type="ORF">AMD00_04810</name>
</gene>
<accession>A0A0M0LL09</accession>